<dbReference type="InterPro" id="IPR041374">
    <property type="entry name" value="BaeRF_family12"/>
</dbReference>
<name>D3SQ38_THEAH</name>
<evidence type="ECO:0000259" key="1">
    <source>
        <dbReference type="Pfam" id="PF03465"/>
    </source>
</evidence>
<dbReference type="Proteomes" id="UP000002043">
    <property type="component" value="Chromosome"/>
</dbReference>
<dbReference type="Gene3D" id="3.30.420.60">
    <property type="entry name" value="eRF1 domain 2"/>
    <property type="match status" value="1"/>
</dbReference>
<dbReference type="SUPFAM" id="SSF55315">
    <property type="entry name" value="L30e-like"/>
    <property type="match status" value="1"/>
</dbReference>
<evidence type="ECO:0000313" key="2">
    <source>
        <dbReference type="EMBL" id="ADC89275.1"/>
    </source>
</evidence>
<dbReference type="Pfam" id="PF18856">
    <property type="entry name" value="baeRF_family12"/>
    <property type="match status" value="1"/>
</dbReference>
<dbReference type="InterPro" id="IPR029064">
    <property type="entry name" value="Ribosomal_eL30-like_sf"/>
</dbReference>
<evidence type="ECO:0000313" key="3">
    <source>
        <dbReference type="Proteomes" id="UP000002043"/>
    </source>
</evidence>
<feature type="domain" description="eRF1" evidence="1">
    <location>
        <begin position="291"/>
        <end position="402"/>
    </location>
</feature>
<dbReference type="HOGENOM" id="CLU_685002_0_0_0"/>
<dbReference type="EMBL" id="CP001931">
    <property type="protein sequence ID" value="ADC89275.1"/>
    <property type="molecule type" value="Genomic_DNA"/>
</dbReference>
<dbReference type="RefSeq" id="WP_012991682.1">
    <property type="nucleotide sequence ID" value="NC_013894.1"/>
</dbReference>
<dbReference type="InterPro" id="IPR042226">
    <property type="entry name" value="eFR1_2_sf"/>
</dbReference>
<accession>D3SQ38</accession>
<dbReference type="OrthoDB" id="11237at2"/>
<dbReference type="KEGG" id="tal:Thal_0642"/>
<keyword evidence="3" id="KW-1185">Reference proteome</keyword>
<reference evidence="3" key="1">
    <citation type="journal article" date="2010" name="Stand. Genomic Sci.">
        <title>Complete genome sequence of Thermocrinis albus type strain (HI 11/12T).</title>
        <authorList>
            <person name="Wirth R."/>
            <person name="Sikorski J."/>
            <person name="Brambilla E."/>
            <person name="Misra M."/>
            <person name="Lapidus A."/>
            <person name="Copeland A."/>
            <person name="Nolan M."/>
            <person name="Lucas S."/>
            <person name="Chen F."/>
            <person name="Tice H."/>
            <person name="Cheng J.F."/>
            <person name="Han C."/>
            <person name="Detter J.C."/>
            <person name="Tapia R."/>
            <person name="Bruce D."/>
            <person name="Goodwin L."/>
            <person name="Pitluck S."/>
            <person name="Pati A."/>
            <person name="Anderson I."/>
            <person name="Ivanova N."/>
            <person name="Mavromatis K."/>
            <person name="Mikhailova N."/>
            <person name="Chen A."/>
            <person name="Palaniappan K."/>
            <person name="Bilek Y."/>
            <person name="Hader T."/>
            <person name="Land M."/>
            <person name="Hauser L."/>
            <person name="Chang Y.J."/>
            <person name="Jeffries C.D."/>
            <person name="Tindall B.J."/>
            <person name="Rohde M."/>
            <person name="Goker M."/>
            <person name="Bristow J."/>
            <person name="Eisen J.A."/>
            <person name="Markowitz V."/>
            <person name="Hugenholtz P."/>
            <person name="Kyrpides N.C."/>
            <person name="Klenk H.P."/>
        </authorList>
    </citation>
    <scope>NUCLEOTIDE SEQUENCE [LARGE SCALE GENOMIC DNA]</scope>
    <source>
        <strain evidence="3">DSM 14484 / JCM 11386 / HI 11/12</strain>
    </source>
</reference>
<dbReference type="Gene3D" id="3.30.1330.30">
    <property type="match status" value="1"/>
</dbReference>
<dbReference type="AlphaFoldDB" id="D3SQ38"/>
<protein>
    <submittedName>
        <fullName evidence="2">Peptide chain release factor 1 (ERF1)-like protein</fullName>
    </submittedName>
</protein>
<dbReference type="eggNOG" id="COG1503">
    <property type="taxonomic scope" value="Bacteria"/>
</dbReference>
<sequence length="402" mass="46516">MRDLKRILDNLTSFQPDGSPVVSLYLRLMPEDRVDRRYLKTFKDIVKAHRQSIEERFGSQQVEEDLRKIENFLSELENMKGSRGVAIFSSSKRDLWEVVHLPYVYRNRLMVSYVPLIREIAAIDEELGRVGVLLIDRKHVRFFLMDMVETVEMLDFLEPLATRSHRFHSGGALLKGAEGAMRYSIPSRGTPAYASAHAYGEYRFHMRIREEKHRLFKLANDALMEAWKESKFDKLVIGSERDDIREIENHLHTYLLERLVGYINVNVSTASPHEVREKVLDLLWQKDREEEAHLVKKLEDLVGKGLAVNGTSLVLQQLYMGNVKTLLVPEDFQKAGYFCPKSHIPVLNPECPMEDEKPYSLPDIVDEVIELALEERATVEIIVDPHLQKKIDGLAAFLRFSI</sequence>
<gene>
    <name evidence="2" type="ordered locus">Thal_0642</name>
</gene>
<proteinExistence type="predicted"/>
<organism evidence="2 3">
    <name type="scientific">Thermocrinis albus (strain DSM 14484 / JCM 11386 / HI 11/12)</name>
    <dbReference type="NCBI Taxonomy" id="638303"/>
    <lineage>
        <taxon>Bacteria</taxon>
        <taxon>Pseudomonadati</taxon>
        <taxon>Aquificota</taxon>
        <taxon>Aquificia</taxon>
        <taxon>Aquificales</taxon>
        <taxon>Aquificaceae</taxon>
        <taxon>Thermocrinis</taxon>
    </lineage>
</organism>
<dbReference type="STRING" id="638303.Thal_0642"/>
<dbReference type="Pfam" id="PF03465">
    <property type="entry name" value="eRF1_3"/>
    <property type="match status" value="1"/>
</dbReference>
<dbReference type="InterPro" id="IPR005142">
    <property type="entry name" value="eRF1_3"/>
</dbReference>